<sequence>MLRYRYIILAFILLAPCWGGCASANETVRGLRGINLNEALDTERFWLVRPTEEDVVRIKTAGFNAVRLPLRVLPHIDSSGELANRYIGRIKESVDLILSKGLRVVIDVHDSEFSSMGPETSGQLLERVWDQLSLALSGYDERVMVEILNEPRSALMPAVWDSIQRRIVKSLLAQDSRRIVVLQGSEWSTVDSLAGLKPQLDENPARLVGTAHFYSPMQFTHQGAPWVRNSQLWRGRKWTGSLWERFDVDRQLRPLTMLPKGTGVYIGEFGVHRNAEASSANRWVRYLSQRMSDLDVGWFYWSYAGEFGIFDRAKKCWMPLILELLPDFHGPLCSQ</sequence>
<name>A0ABS1JX57_9BURK</name>
<reference evidence="7 8" key="1">
    <citation type="journal article" date="2017" name="Int. J. Syst. Evol. Microbiol.">
        <title>Ramlibacter alkalitolerans sp. nov., alkali-tolerant bacterium isolated from soil of ginseng.</title>
        <authorList>
            <person name="Lee D.H."/>
            <person name="Cha C.J."/>
        </authorList>
    </citation>
    <scope>NUCLEOTIDE SEQUENCE [LARGE SCALE GENOMIC DNA]</scope>
    <source>
        <strain evidence="7 8">KACC 19305</strain>
    </source>
</reference>
<comment type="caution">
    <text evidence="7">The sequence shown here is derived from an EMBL/GenBank/DDBJ whole genome shotgun (WGS) entry which is preliminary data.</text>
</comment>
<evidence type="ECO:0000313" key="8">
    <source>
        <dbReference type="Proteomes" id="UP000622707"/>
    </source>
</evidence>
<gene>
    <name evidence="7" type="ORF">JI746_26475</name>
</gene>
<protein>
    <submittedName>
        <fullName evidence="7">Cellulase family glycosylhydrolase</fullName>
    </submittedName>
</protein>
<accession>A0ABS1JX57</accession>
<keyword evidence="2 4" id="KW-0378">Hydrolase</keyword>
<evidence type="ECO:0000256" key="1">
    <source>
        <dbReference type="ARBA" id="ARBA00022729"/>
    </source>
</evidence>
<dbReference type="InterPro" id="IPR001547">
    <property type="entry name" value="Glyco_hydro_5"/>
</dbReference>
<dbReference type="PANTHER" id="PTHR31297">
    <property type="entry name" value="GLUCAN ENDO-1,6-BETA-GLUCOSIDASE B"/>
    <property type="match status" value="1"/>
</dbReference>
<feature type="chain" id="PRO_5046502220" evidence="5">
    <location>
        <begin position="25"/>
        <end position="335"/>
    </location>
</feature>
<dbReference type="RefSeq" id="WP_201693319.1">
    <property type="nucleotide sequence ID" value="NZ_JAEQND010000021.1"/>
</dbReference>
<feature type="domain" description="Glycoside hydrolase family 5" evidence="6">
    <location>
        <begin position="30"/>
        <end position="303"/>
    </location>
</feature>
<dbReference type="InterPro" id="IPR017853">
    <property type="entry name" value="GH"/>
</dbReference>
<proteinExistence type="inferred from homology"/>
<evidence type="ECO:0000256" key="3">
    <source>
        <dbReference type="ARBA" id="ARBA00023295"/>
    </source>
</evidence>
<dbReference type="Proteomes" id="UP000622707">
    <property type="component" value="Unassembled WGS sequence"/>
</dbReference>
<evidence type="ECO:0000313" key="7">
    <source>
        <dbReference type="EMBL" id="MBL0428681.1"/>
    </source>
</evidence>
<dbReference type="EMBL" id="JAEQND010000021">
    <property type="protein sequence ID" value="MBL0428681.1"/>
    <property type="molecule type" value="Genomic_DNA"/>
</dbReference>
<organism evidence="7 8">
    <name type="scientific">Ramlibacter alkalitolerans</name>
    <dbReference type="NCBI Taxonomy" id="2039631"/>
    <lineage>
        <taxon>Bacteria</taxon>
        <taxon>Pseudomonadati</taxon>
        <taxon>Pseudomonadota</taxon>
        <taxon>Betaproteobacteria</taxon>
        <taxon>Burkholderiales</taxon>
        <taxon>Comamonadaceae</taxon>
        <taxon>Ramlibacter</taxon>
    </lineage>
</organism>
<keyword evidence="1 5" id="KW-0732">Signal</keyword>
<evidence type="ECO:0000256" key="2">
    <source>
        <dbReference type="ARBA" id="ARBA00022801"/>
    </source>
</evidence>
<evidence type="ECO:0000256" key="5">
    <source>
        <dbReference type="SAM" id="SignalP"/>
    </source>
</evidence>
<dbReference type="Pfam" id="PF00150">
    <property type="entry name" value="Cellulase"/>
    <property type="match status" value="1"/>
</dbReference>
<dbReference type="Gene3D" id="3.20.20.80">
    <property type="entry name" value="Glycosidases"/>
    <property type="match status" value="1"/>
</dbReference>
<dbReference type="SUPFAM" id="SSF51445">
    <property type="entry name" value="(Trans)glycosidases"/>
    <property type="match status" value="1"/>
</dbReference>
<keyword evidence="8" id="KW-1185">Reference proteome</keyword>
<evidence type="ECO:0000256" key="4">
    <source>
        <dbReference type="RuleBase" id="RU361153"/>
    </source>
</evidence>
<feature type="signal peptide" evidence="5">
    <location>
        <begin position="1"/>
        <end position="24"/>
    </location>
</feature>
<dbReference type="InterPro" id="IPR050386">
    <property type="entry name" value="Glycosyl_hydrolase_5"/>
</dbReference>
<keyword evidence="3 4" id="KW-0326">Glycosidase</keyword>
<comment type="similarity">
    <text evidence="4">Belongs to the glycosyl hydrolase 5 (cellulase A) family.</text>
</comment>
<dbReference type="PANTHER" id="PTHR31297:SF17">
    <property type="entry name" value="ENDOGLUCANASE"/>
    <property type="match status" value="1"/>
</dbReference>
<evidence type="ECO:0000259" key="6">
    <source>
        <dbReference type="Pfam" id="PF00150"/>
    </source>
</evidence>